<evidence type="ECO:0008006" key="4">
    <source>
        <dbReference type="Google" id="ProtNLM"/>
    </source>
</evidence>
<reference evidence="3" key="1">
    <citation type="journal article" date="2019" name="Int. J. Syst. Evol. Microbiol.">
        <title>The Global Catalogue of Microorganisms (GCM) 10K type strain sequencing project: providing services to taxonomists for standard genome sequencing and annotation.</title>
        <authorList>
            <consortium name="The Broad Institute Genomics Platform"/>
            <consortium name="The Broad Institute Genome Sequencing Center for Infectious Disease"/>
            <person name="Wu L."/>
            <person name="Ma J."/>
        </authorList>
    </citation>
    <scope>NUCLEOTIDE SEQUENCE [LARGE SCALE GENOMIC DNA]</scope>
    <source>
        <strain evidence="3">JCM 17923</strain>
    </source>
</reference>
<keyword evidence="1" id="KW-1133">Transmembrane helix</keyword>
<evidence type="ECO:0000256" key="1">
    <source>
        <dbReference type="SAM" id="Phobius"/>
    </source>
</evidence>
<evidence type="ECO:0000313" key="3">
    <source>
        <dbReference type="Proteomes" id="UP001501153"/>
    </source>
</evidence>
<evidence type="ECO:0000313" key="2">
    <source>
        <dbReference type="EMBL" id="GAA4358349.1"/>
    </source>
</evidence>
<dbReference type="RefSeq" id="WP_345236286.1">
    <property type="nucleotide sequence ID" value="NZ_BAABGZ010000027.1"/>
</dbReference>
<feature type="transmembrane region" description="Helical" evidence="1">
    <location>
        <begin position="39"/>
        <end position="58"/>
    </location>
</feature>
<accession>A0ABP8IGJ3</accession>
<proteinExistence type="predicted"/>
<dbReference type="Pfam" id="PF13858">
    <property type="entry name" value="DUF4199"/>
    <property type="match status" value="1"/>
</dbReference>
<comment type="caution">
    <text evidence="2">The sequence shown here is derived from an EMBL/GenBank/DDBJ whole genome shotgun (WGS) entry which is preliminary data.</text>
</comment>
<organism evidence="2 3">
    <name type="scientific">Hymenobacter saemangeumensis</name>
    <dbReference type="NCBI Taxonomy" id="1084522"/>
    <lineage>
        <taxon>Bacteria</taxon>
        <taxon>Pseudomonadati</taxon>
        <taxon>Bacteroidota</taxon>
        <taxon>Cytophagia</taxon>
        <taxon>Cytophagales</taxon>
        <taxon>Hymenobacteraceae</taxon>
        <taxon>Hymenobacter</taxon>
    </lineage>
</organism>
<keyword evidence="3" id="KW-1185">Reference proteome</keyword>
<dbReference type="Proteomes" id="UP001501153">
    <property type="component" value="Unassembled WGS sequence"/>
</dbReference>
<keyword evidence="1" id="KW-0812">Transmembrane</keyword>
<protein>
    <recommendedName>
        <fullName evidence="4">DUF4199 domain-containing protein</fullName>
    </recommendedName>
</protein>
<keyword evidence="1" id="KW-0472">Membrane</keyword>
<feature type="transmembrane region" description="Helical" evidence="1">
    <location>
        <begin position="70"/>
        <end position="96"/>
    </location>
</feature>
<name>A0ABP8IGJ3_9BACT</name>
<dbReference type="InterPro" id="IPR025250">
    <property type="entry name" value="DUF4199"/>
</dbReference>
<feature type="transmembrane region" description="Helical" evidence="1">
    <location>
        <begin position="12"/>
        <end position="33"/>
    </location>
</feature>
<feature type="transmembrane region" description="Helical" evidence="1">
    <location>
        <begin position="116"/>
        <end position="144"/>
    </location>
</feature>
<sequence>MGDVRITPERTGIRMGVLTAAVLIVYTIIANFAGFLDKIEAGALNLVFLSIGVVLAIIRFKRANHAHMSYFQGFGTGIVTALVASALLGVFFWVLTSISPVAQERVQALDLFGTDLGPLVAGLGIVLLGSMTGVIVSLVAMQYLKQAFHQPMTSLD</sequence>
<dbReference type="EMBL" id="BAABGZ010000027">
    <property type="protein sequence ID" value="GAA4358349.1"/>
    <property type="molecule type" value="Genomic_DNA"/>
</dbReference>
<gene>
    <name evidence="2" type="ORF">GCM10023185_23950</name>
</gene>